<name>A0A099WAL0_9LIST</name>
<proteinExistence type="predicted"/>
<reference evidence="4 5" key="1">
    <citation type="submission" date="2014-05" db="EMBL/GenBank/DDBJ databases">
        <title>Novel Listeriaceae from food processing environments.</title>
        <authorList>
            <person name="den Bakker H.C."/>
        </authorList>
    </citation>
    <scope>NUCLEOTIDE SEQUENCE [LARGE SCALE GENOMIC DNA]</scope>
    <source>
        <strain evidence="4 5">FSL A5-0281</strain>
    </source>
</reference>
<evidence type="ECO:0000313" key="4">
    <source>
        <dbReference type="EMBL" id="KGL42824.1"/>
    </source>
</evidence>
<dbReference type="eggNOG" id="COG1461">
    <property type="taxonomic scope" value="Bacteria"/>
</dbReference>
<dbReference type="SMART" id="SM01120">
    <property type="entry name" value="Dak2"/>
    <property type="match status" value="1"/>
</dbReference>
<organism evidence="4 5">
    <name type="scientific">Listeria booriae</name>
    <dbReference type="NCBI Taxonomy" id="1552123"/>
    <lineage>
        <taxon>Bacteria</taxon>
        <taxon>Bacillati</taxon>
        <taxon>Bacillota</taxon>
        <taxon>Bacilli</taxon>
        <taxon>Bacillales</taxon>
        <taxon>Listeriaceae</taxon>
        <taxon>Listeria</taxon>
    </lineage>
</organism>
<dbReference type="NCBIfam" id="TIGR00762">
    <property type="entry name" value="DegV"/>
    <property type="match status" value="1"/>
</dbReference>
<dbReference type="InterPro" id="IPR033470">
    <property type="entry name" value="FakA-like_C"/>
</dbReference>
<dbReference type="PROSITE" id="PS51480">
    <property type="entry name" value="DHAL"/>
    <property type="match status" value="1"/>
</dbReference>
<dbReference type="GO" id="GO:0008289">
    <property type="term" value="F:lipid binding"/>
    <property type="evidence" value="ECO:0007669"/>
    <property type="project" value="UniProtKB-KW"/>
</dbReference>
<dbReference type="EMBL" id="JNFA01000011">
    <property type="protein sequence ID" value="KGL42824.1"/>
    <property type="molecule type" value="Genomic_DNA"/>
</dbReference>
<sequence length="589" mass="63609">MTDFLDSKRLYHAFLGGARAVIHAKDGLNAINVFPVADGDTGSNLAQTMHSIVEDSKIGNTVKETLYTISEAALFGARGNSGIIFAQYINGMHFHLSDDKQMTLHDFSKSVSGGASYAYNAMENPVEGTMITVIKVWSEAISEAANKGIAFQEALMNALDHAKKTLENTPKMLPILRDKGVVDAGAKGFFTFVEGFTLALGNKAYVPKVESLPALSVQEELDEAPTFRYCTEVLVRGEGLSRDAISAHLKPFGDSLIVAGNETKVRVHIHTNEPQNVSDFLSKQGTMIQQKVDDMQNQYDIIHHRKHRIALVTDSVADLPPSLLEKYQIQMIPLPISWDDNVYLDKLTMTTETLLTNISDSKAYPSSSQPNEKAVANQLSFLANHYDEILVLTVARKLSGTYETMKRAAAGIEANIAVIDTMQNSGAQGLIVKAAAEQIAAGKTFTEVQDFVKQSITRTKIFVSVPNLDAMIRSGRLGEKGGAIGNTLNLKPVVSLSETGAGVVSDIAFSLSGSTNKIVKRVKKMMAQGSVADYAIVHANTPERAEEYTALFTDLVGKAPAYVTGISSIIAMNAGNGCVAIAIQLEGEK</sequence>
<dbReference type="PANTHER" id="PTHR33434">
    <property type="entry name" value="DEGV DOMAIN-CONTAINING PROTEIN DR_1986-RELATED"/>
    <property type="match status" value="1"/>
</dbReference>
<dbReference type="STRING" id="1552123.EP57_05025"/>
<dbReference type="Pfam" id="PF02645">
    <property type="entry name" value="DegV"/>
    <property type="match status" value="1"/>
</dbReference>
<dbReference type="RefSeq" id="WP_036084706.1">
    <property type="nucleotide sequence ID" value="NZ_CBCSHQ010000001.1"/>
</dbReference>
<protein>
    <recommendedName>
        <fullName evidence="3">DhaL domain-containing protein</fullName>
    </recommendedName>
</protein>
<feature type="domain" description="DhaL" evidence="3">
    <location>
        <begin position="8"/>
        <end position="198"/>
    </location>
</feature>
<dbReference type="SMART" id="SM01121">
    <property type="entry name" value="Dak1_2"/>
    <property type="match status" value="1"/>
</dbReference>
<evidence type="ECO:0000259" key="3">
    <source>
        <dbReference type="PROSITE" id="PS51480"/>
    </source>
</evidence>
<dbReference type="InterPro" id="IPR043168">
    <property type="entry name" value="DegV_C"/>
</dbReference>
<comment type="function">
    <text evidence="1">May bind long-chain fatty acids, such as palmitate, and may play a role in lipid transport or fatty acid metabolism.</text>
</comment>
<dbReference type="Gene3D" id="1.25.40.340">
    <property type="match status" value="1"/>
</dbReference>
<dbReference type="SUPFAM" id="SSF101473">
    <property type="entry name" value="DhaL-like"/>
    <property type="match status" value="1"/>
</dbReference>
<dbReference type="SUPFAM" id="SSF82549">
    <property type="entry name" value="DAK1/DegV-like"/>
    <property type="match status" value="1"/>
</dbReference>
<dbReference type="Pfam" id="PF21645">
    <property type="entry name" value="FakA-like_M"/>
    <property type="match status" value="1"/>
</dbReference>
<dbReference type="AlphaFoldDB" id="A0A099WAL0"/>
<gene>
    <name evidence="4" type="ORF">EP57_05025</name>
</gene>
<dbReference type="GO" id="GO:0006071">
    <property type="term" value="P:glycerol metabolic process"/>
    <property type="evidence" value="ECO:0007669"/>
    <property type="project" value="InterPro"/>
</dbReference>
<dbReference type="InterPro" id="IPR050270">
    <property type="entry name" value="DegV_domain_contain"/>
</dbReference>
<dbReference type="Gene3D" id="3.30.1180.10">
    <property type="match status" value="1"/>
</dbReference>
<comment type="caution">
    <text evidence="4">The sequence shown here is derived from an EMBL/GenBank/DDBJ whole genome shotgun (WGS) entry which is preliminary data.</text>
</comment>
<dbReference type="Proteomes" id="UP000029844">
    <property type="component" value="Unassembled WGS sequence"/>
</dbReference>
<dbReference type="OrthoDB" id="9760324at2"/>
<keyword evidence="2" id="KW-0446">Lipid-binding</keyword>
<dbReference type="GeneID" id="58716762"/>
<dbReference type="InterPro" id="IPR003797">
    <property type="entry name" value="DegV"/>
</dbReference>
<dbReference type="Pfam" id="PF02734">
    <property type="entry name" value="Dak2"/>
    <property type="match status" value="1"/>
</dbReference>
<dbReference type="InterPro" id="IPR048394">
    <property type="entry name" value="FakA-like_M"/>
</dbReference>
<dbReference type="InterPro" id="IPR036117">
    <property type="entry name" value="DhaL_dom_sf"/>
</dbReference>
<evidence type="ECO:0000256" key="2">
    <source>
        <dbReference type="ARBA" id="ARBA00023121"/>
    </source>
</evidence>
<keyword evidence="5" id="KW-1185">Reference proteome</keyword>
<evidence type="ECO:0000256" key="1">
    <source>
        <dbReference type="ARBA" id="ARBA00003238"/>
    </source>
</evidence>
<accession>A0A099WAL0</accession>
<evidence type="ECO:0000313" key="5">
    <source>
        <dbReference type="Proteomes" id="UP000029844"/>
    </source>
</evidence>
<dbReference type="InterPro" id="IPR004007">
    <property type="entry name" value="DhaL_dom"/>
</dbReference>
<dbReference type="PROSITE" id="PS51482">
    <property type="entry name" value="DEGV"/>
    <property type="match status" value="1"/>
</dbReference>
<dbReference type="Gene3D" id="3.40.50.10170">
    <property type="match status" value="1"/>
</dbReference>
<dbReference type="PANTHER" id="PTHR33434:SF8">
    <property type="entry name" value="DEGV DOMAIN-CONTAINING PROTEIN SPR1019"/>
    <property type="match status" value="1"/>
</dbReference>
<dbReference type="GO" id="GO:0004371">
    <property type="term" value="F:glycerone kinase activity"/>
    <property type="evidence" value="ECO:0007669"/>
    <property type="project" value="InterPro"/>
</dbReference>